<organism evidence="2 3">
    <name type="scientific">Neomesorhizobium albiziae</name>
    <dbReference type="NCBI Taxonomy" id="335020"/>
    <lineage>
        <taxon>Bacteria</taxon>
        <taxon>Pseudomonadati</taxon>
        <taxon>Pseudomonadota</taxon>
        <taxon>Alphaproteobacteria</taxon>
        <taxon>Hyphomicrobiales</taxon>
        <taxon>Phyllobacteriaceae</taxon>
        <taxon>Neomesorhizobium</taxon>
    </lineage>
</organism>
<keyword evidence="3" id="KW-1185">Reference proteome</keyword>
<feature type="region of interest" description="Disordered" evidence="1">
    <location>
        <begin position="154"/>
        <end position="174"/>
    </location>
</feature>
<dbReference type="EMBL" id="FOSL01000018">
    <property type="protein sequence ID" value="SFK93505.1"/>
    <property type="molecule type" value="Genomic_DNA"/>
</dbReference>
<dbReference type="AlphaFoldDB" id="A0A1I4DJQ8"/>
<reference evidence="2 3" key="1">
    <citation type="submission" date="2016-10" db="EMBL/GenBank/DDBJ databases">
        <authorList>
            <person name="Varghese N."/>
            <person name="Submissions S."/>
        </authorList>
    </citation>
    <scope>NUCLEOTIDE SEQUENCE [LARGE SCALE GENOMIC DNA]</scope>
    <source>
        <strain evidence="2 3">DSM 21822</strain>
    </source>
</reference>
<feature type="compositionally biased region" description="Basic and acidic residues" evidence="1">
    <location>
        <begin position="157"/>
        <end position="166"/>
    </location>
</feature>
<dbReference type="RefSeq" id="WP_149762561.1">
    <property type="nucleotide sequence ID" value="NZ_BSPE01000023.1"/>
</dbReference>
<evidence type="ECO:0000256" key="1">
    <source>
        <dbReference type="SAM" id="MobiDB-lite"/>
    </source>
</evidence>
<gene>
    <name evidence="2" type="ORF">SAMN04488498_11819</name>
</gene>
<accession>A0A1I4DJQ8</accession>
<protein>
    <submittedName>
        <fullName evidence="2">Uncharacterized protein</fullName>
    </submittedName>
</protein>
<evidence type="ECO:0000313" key="3">
    <source>
        <dbReference type="Proteomes" id="UP000323300"/>
    </source>
</evidence>
<dbReference type="OrthoDB" id="7847400at2"/>
<dbReference type="Proteomes" id="UP000323300">
    <property type="component" value="Unassembled WGS sequence"/>
</dbReference>
<sequence length="174" mass="19452">MIKFVVAAIWICVVTIGAMVYSFQSSAAKPEPGQERAFFGGLDYVKTEVFSVPVLQSGAINGYFIGRFVYTVESEKLNKLSIPAESLIVDEVYSYLFSHPEIDFTRTAKVDVDALRNGIRDSINKRVGDTLVHEVLIEQIDYLSKADIRNNTIRQRNTAERARGKPLDAPAPKH</sequence>
<evidence type="ECO:0000313" key="2">
    <source>
        <dbReference type="EMBL" id="SFK93505.1"/>
    </source>
</evidence>
<name>A0A1I4DJQ8_9HYPH</name>
<proteinExistence type="predicted"/>